<evidence type="ECO:0000313" key="1">
    <source>
        <dbReference type="EMBL" id="KAA1053973.1"/>
    </source>
</evidence>
<dbReference type="Proteomes" id="UP000325333">
    <property type="component" value="Unassembled WGS sequence"/>
</dbReference>
<sequence length="484" mass="52876">MNKPIDGGLAAMEQAQLHNDLKGVFGQLMYENSLDIRRKLEKLKGEGGGSQEVLNAAIGLLADEIAYMRTERMVDRIASVDMLGVGRPVFNGSLSGNERPTGLESIEIPIWGYFSGNGWHGSEWRDGTNHGFRWSSQAIGTVEVPLLRERDLVVEWKVMKCVDGLEPHRLSVVVNNRKYKTEVADDPVSPDEGFWIRAVLPPDALLSGRVHQIGIHAPVQRRPSDFIANSKDDRMLAVAVTSLAVYPRSESAGMDSAGGLQDLARLAERVIDSIQAGDAIATAESDTLDLRRIADVMPGEVLFLLFQKFADRVPTREEFALWCGRLRGAGPDAANVLNGLVKHLTGQSNAVTIVTDAADEGKDTGVFYHMSQFPFDGDLTEAISLAYRRLLKREADDSGLRSYREELTSGSVTPAGFLHTLQFSGEARDKGIVTYIDGANDPSDVQSALYGTINRLLRTVADLEYELASLRTGQKPHPSSAVTG</sequence>
<reference evidence="1 2" key="1">
    <citation type="submission" date="2019-07" db="EMBL/GenBank/DDBJ databases">
        <title>Genome sequencing of the stress-tolerant strain Azospirillum brasilense Az19.</title>
        <authorList>
            <person name="Maroniche G.A."/>
            <person name="Garcia J.E."/>
            <person name="Pagnussat L."/>
            <person name="Amenta M."/>
            <person name="Creus C.M."/>
        </authorList>
    </citation>
    <scope>NUCLEOTIDE SEQUENCE [LARGE SCALE GENOMIC DNA]</scope>
    <source>
        <strain evidence="1 2">Az19</strain>
    </source>
</reference>
<dbReference type="EMBL" id="VEWN01000012">
    <property type="protein sequence ID" value="KAA1053973.1"/>
    <property type="molecule type" value="Genomic_DNA"/>
</dbReference>
<gene>
    <name evidence="1" type="ORF">FH063_002208</name>
</gene>
<proteinExistence type="predicted"/>
<comment type="caution">
    <text evidence="1">The sequence shown here is derived from an EMBL/GenBank/DDBJ whole genome shotgun (WGS) entry which is preliminary data.</text>
</comment>
<accession>A0A5B0KQK0</accession>
<dbReference type="AlphaFoldDB" id="A0A5B0KQK0"/>
<name>A0A5B0KQK0_9PROT</name>
<evidence type="ECO:0008006" key="3">
    <source>
        <dbReference type="Google" id="ProtNLM"/>
    </source>
</evidence>
<evidence type="ECO:0000313" key="2">
    <source>
        <dbReference type="Proteomes" id="UP000325333"/>
    </source>
</evidence>
<organism evidence="1 2">
    <name type="scientific">Azospirillum argentinense</name>
    <dbReference type="NCBI Taxonomy" id="2970906"/>
    <lineage>
        <taxon>Bacteria</taxon>
        <taxon>Pseudomonadati</taxon>
        <taxon>Pseudomonadota</taxon>
        <taxon>Alphaproteobacteria</taxon>
        <taxon>Rhodospirillales</taxon>
        <taxon>Azospirillaceae</taxon>
        <taxon>Azospirillum</taxon>
    </lineage>
</organism>
<dbReference type="RefSeq" id="WP_149650798.1">
    <property type="nucleotide sequence ID" value="NZ_VEWN01000012.1"/>
</dbReference>
<protein>
    <recommendedName>
        <fullName evidence="3">DUF4214 domain-containing protein</fullName>
    </recommendedName>
</protein>